<dbReference type="Gene3D" id="3.30.1330.200">
    <property type="match status" value="1"/>
</dbReference>
<comment type="catalytic activity">
    <reaction evidence="3">
        <text>L-glutaminyl-[protein] + H2O = L-glutamyl-[protein] + NH4(+)</text>
        <dbReference type="Rhea" id="RHEA:16441"/>
        <dbReference type="Rhea" id="RHEA-COMP:10207"/>
        <dbReference type="Rhea" id="RHEA-COMP:10208"/>
        <dbReference type="ChEBI" id="CHEBI:15377"/>
        <dbReference type="ChEBI" id="CHEBI:28938"/>
        <dbReference type="ChEBI" id="CHEBI:29973"/>
        <dbReference type="ChEBI" id="CHEBI:30011"/>
        <dbReference type="EC" id="3.5.1.44"/>
    </reaction>
</comment>
<dbReference type="GO" id="GO:0006935">
    <property type="term" value="P:chemotaxis"/>
    <property type="evidence" value="ECO:0007669"/>
    <property type="project" value="UniProtKB-UniRule"/>
</dbReference>
<evidence type="ECO:0000313" key="5">
    <source>
        <dbReference type="EMBL" id="SEL18160.1"/>
    </source>
</evidence>
<dbReference type="SUPFAM" id="SSF64438">
    <property type="entry name" value="CNF1/YfiH-like putative cysteine hydrolases"/>
    <property type="match status" value="1"/>
</dbReference>
<dbReference type="Pfam" id="PF03975">
    <property type="entry name" value="CheD"/>
    <property type="match status" value="1"/>
</dbReference>
<dbReference type="InterPro" id="IPR038592">
    <property type="entry name" value="CheD-like_sf"/>
</dbReference>
<dbReference type="EC" id="3.5.1.44" evidence="3"/>
<dbReference type="Proteomes" id="UP000182719">
    <property type="component" value="Unassembled WGS sequence"/>
</dbReference>
<dbReference type="EMBL" id="FOAP01000004">
    <property type="protein sequence ID" value="SEL18160.1"/>
    <property type="molecule type" value="Genomic_DNA"/>
</dbReference>
<evidence type="ECO:0000256" key="3">
    <source>
        <dbReference type="HAMAP-Rule" id="MF_01440"/>
    </source>
</evidence>
<dbReference type="AlphaFoldDB" id="A0A1H7N3T8"/>
<accession>A0A1H7N3T8</accession>
<dbReference type="InterPro" id="IPR005659">
    <property type="entry name" value="Chemorcpt_Glu_NH3ase_CheD"/>
</dbReference>
<evidence type="ECO:0000256" key="2">
    <source>
        <dbReference type="ARBA" id="ARBA00022801"/>
    </source>
</evidence>
<proteinExistence type="inferred from homology"/>
<dbReference type="PANTHER" id="PTHR35147:SF1">
    <property type="entry name" value="CHEMORECEPTOR GLUTAMINE DEAMIDASE CHED-RELATED"/>
    <property type="match status" value="1"/>
</dbReference>
<evidence type="ECO:0000256" key="1">
    <source>
        <dbReference type="ARBA" id="ARBA00022500"/>
    </source>
</evidence>
<dbReference type="Pfam" id="PF13185">
    <property type="entry name" value="GAF_2"/>
    <property type="match status" value="1"/>
</dbReference>
<sequence length="333" mass="35129">MTSTATQKLPAFRPRAAAALQRLTASPQPSQVLEVMGEIVSQLIGCEEYVLLALNPGTMAFSHVVSMGLTREHVQGLLRLQGILGQVARGGVPHFSGRTSAAGASVHEAGLTACIPIRQGERIYGVLALFRLLPQKWGLEAEDLELLTLFAENGVRAFAGEPAALPPERAPVPAPALAPAGLRSLYLHPGEIFASNTPSEVTTVLGSCVAVSLWDSHLRRGGLSHFLLPRAPPLQAPSIRYGDLAIPTLVNQLSRLGSKRQHLQAGLFGGAVLAGAAPETGASLGQRNAQLARVLLKELNIPLVAEDVGGAFGRKLRFRSDDGTVLLKTLRGG</sequence>
<dbReference type="SUPFAM" id="SSF55781">
    <property type="entry name" value="GAF domain-like"/>
    <property type="match status" value="1"/>
</dbReference>
<dbReference type="RefSeq" id="WP_075006256.1">
    <property type="nucleotide sequence ID" value="NZ_FOAP01000004.1"/>
</dbReference>
<protein>
    <recommendedName>
        <fullName evidence="3">Probable chemoreceptor glutamine deamidase CheD</fullName>
        <ecNumber evidence="3">3.5.1.44</ecNumber>
    </recommendedName>
</protein>
<comment type="similarity">
    <text evidence="3">Belongs to the CheD family.</text>
</comment>
<evidence type="ECO:0000259" key="4">
    <source>
        <dbReference type="Pfam" id="PF13185"/>
    </source>
</evidence>
<gene>
    <name evidence="3" type="primary">cheD</name>
    <name evidence="5" type="ORF">SAMN05444354_104205</name>
</gene>
<dbReference type="OrthoDB" id="9807202at2"/>
<dbReference type="InterPro" id="IPR029016">
    <property type="entry name" value="GAF-like_dom_sf"/>
</dbReference>
<evidence type="ECO:0000313" key="6">
    <source>
        <dbReference type="Proteomes" id="UP000182719"/>
    </source>
</evidence>
<feature type="domain" description="GAF" evidence="4">
    <location>
        <begin position="30"/>
        <end position="155"/>
    </location>
</feature>
<dbReference type="GO" id="GO:0050568">
    <property type="term" value="F:protein-glutamine glutaminase activity"/>
    <property type="evidence" value="ECO:0007669"/>
    <property type="project" value="UniProtKB-UniRule"/>
</dbReference>
<organism evidence="5 6">
    <name type="scientific">Stigmatella aurantiaca</name>
    <dbReference type="NCBI Taxonomy" id="41"/>
    <lineage>
        <taxon>Bacteria</taxon>
        <taxon>Pseudomonadati</taxon>
        <taxon>Myxococcota</taxon>
        <taxon>Myxococcia</taxon>
        <taxon>Myxococcales</taxon>
        <taxon>Cystobacterineae</taxon>
        <taxon>Archangiaceae</taxon>
        <taxon>Stigmatella</taxon>
    </lineage>
</organism>
<dbReference type="CDD" id="cd16352">
    <property type="entry name" value="CheD"/>
    <property type="match status" value="1"/>
</dbReference>
<dbReference type="InterPro" id="IPR011324">
    <property type="entry name" value="Cytotoxic_necrot_fac-like_cat"/>
</dbReference>
<reference evidence="6" key="1">
    <citation type="submission" date="2016-10" db="EMBL/GenBank/DDBJ databases">
        <authorList>
            <person name="Varghese N."/>
            <person name="Submissions S."/>
        </authorList>
    </citation>
    <scope>NUCLEOTIDE SEQUENCE [LARGE SCALE GENOMIC DNA]</scope>
    <source>
        <strain evidence="6">DSM 17044</strain>
    </source>
</reference>
<keyword evidence="2 3" id="KW-0378">Hydrolase</keyword>
<dbReference type="Gene3D" id="3.30.450.40">
    <property type="match status" value="1"/>
</dbReference>
<keyword evidence="1 3" id="KW-0145">Chemotaxis</keyword>
<comment type="function">
    <text evidence="3">Probably deamidates glutamine residues to glutamate on methyl-accepting chemotaxis receptors (MCPs), playing an important role in chemotaxis.</text>
</comment>
<dbReference type="HAMAP" id="MF_01440">
    <property type="entry name" value="CheD"/>
    <property type="match status" value="1"/>
</dbReference>
<keyword evidence="6" id="KW-1185">Reference proteome</keyword>
<dbReference type="InterPro" id="IPR003018">
    <property type="entry name" value="GAF"/>
</dbReference>
<name>A0A1H7N3T8_STIAU</name>
<dbReference type="PANTHER" id="PTHR35147">
    <property type="entry name" value="CHEMORECEPTOR GLUTAMINE DEAMIDASE CHED-RELATED"/>
    <property type="match status" value="1"/>
</dbReference>